<evidence type="ECO:0000313" key="2">
    <source>
        <dbReference type="Proteomes" id="UP000095287"/>
    </source>
</evidence>
<name>A0A1I7Z8T8_9BILA</name>
<organism evidence="2 3">
    <name type="scientific">Steinernema glaseri</name>
    <dbReference type="NCBI Taxonomy" id="37863"/>
    <lineage>
        <taxon>Eukaryota</taxon>
        <taxon>Metazoa</taxon>
        <taxon>Ecdysozoa</taxon>
        <taxon>Nematoda</taxon>
        <taxon>Chromadorea</taxon>
        <taxon>Rhabditida</taxon>
        <taxon>Tylenchina</taxon>
        <taxon>Panagrolaimomorpha</taxon>
        <taxon>Strongyloidoidea</taxon>
        <taxon>Steinernematidae</taxon>
        <taxon>Steinernema</taxon>
    </lineage>
</organism>
<proteinExistence type="predicted"/>
<evidence type="ECO:0000256" key="1">
    <source>
        <dbReference type="SAM" id="MobiDB-lite"/>
    </source>
</evidence>
<protein>
    <submittedName>
        <fullName evidence="3">Doublecortin domain-containing protein</fullName>
    </submittedName>
</protein>
<reference evidence="3" key="1">
    <citation type="submission" date="2016-11" db="UniProtKB">
        <authorList>
            <consortium name="WormBaseParasite"/>
        </authorList>
    </citation>
    <scope>IDENTIFICATION</scope>
</reference>
<feature type="region of interest" description="Disordered" evidence="1">
    <location>
        <begin position="50"/>
        <end position="70"/>
    </location>
</feature>
<dbReference type="AlphaFoldDB" id="A0A1I7Z8T8"/>
<dbReference type="WBParaSite" id="L893_g23973.t2">
    <property type="protein sequence ID" value="L893_g23973.t2"/>
    <property type="gene ID" value="L893_g23973"/>
</dbReference>
<accession>A0A1I7Z8T8</accession>
<sequence length="70" mass="8436">MYDKQYTTVKAPSYPDGRAGWLRRSTTKQFCDNQYHNDKYHHVNHLYHDHEHSSTTKSEKDLKFPMDEYG</sequence>
<dbReference type="Proteomes" id="UP000095287">
    <property type="component" value="Unplaced"/>
</dbReference>
<evidence type="ECO:0000313" key="3">
    <source>
        <dbReference type="WBParaSite" id="L893_g23973.t2"/>
    </source>
</evidence>
<keyword evidence="2" id="KW-1185">Reference proteome</keyword>